<proteinExistence type="predicted"/>
<protein>
    <submittedName>
        <fullName evidence="1">Uncharacterized protein</fullName>
    </submittedName>
</protein>
<dbReference type="EMBL" id="FXYH01000044">
    <property type="protein sequence ID" value="SMX50720.1"/>
    <property type="molecule type" value="Genomic_DNA"/>
</dbReference>
<organism evidence="1 2">
    <name type="scientific">Pelagimonas varians</name>
    <dbReference type="NCBI Taxonomy" id="696760"/>
    <lineage>
        <taxon>Bacteria</taxon>
        <taxon>Pseudomonadati</taxon>
        <taxon>Pseudomonadota</taxon>
        <taxon>Alphaproteobacteria</taxon>
        <taxon>Rhodobacterales</taxon>
        <taxon>Roseobacteraceae</taxon>
        <taxon>Pelagimonas</taxon>
    </lineage>
</organism>
<gene>
    <name evidence="1" type="ORF">PEV8663_04778</name>
</gene>
<keyword evidence="2" id="KW-1185">Reference proteome</keyword>
<dbReference type="Proteomes" id="UP000220836">
    <property type="component" value="Unassembled WGS sequence"/>
</dbReference>
<sequence>MQQTITDVEQIMEIIDQRLHELTQAEGIDPHAAKSLEALKVSTLEALGKLQVRT</sequence>
<evidence type="ECO:0000313" key="1">
    <source>
        <dbReference type="EMBL" id="SMX50720.1"/>
    </source>
</evidence>
<reference evidence="1 2" key="1">
    <citation type="submission" date="2017-05" db="EMBL/GenBank/DDBJ databases">
        <authorList>
            <person name="Song R."/>
            <person name="Chenine A.L."/>
            <person name="Ruprecht R.M."/>
        </authorList>
    </citation>
    <scope>NUCLEOTIDE SEQUENCE [LARGE SCALE GENOMIC DNA]</scope>
    <source>
        <strain evidence="1 2">CECT 8663</strain>
    </source>
</reference>
<name>A0A238L7A3_9RHOB</name>
<dbReference type="AlphaFoldDB" id="A0A238L7A3"/>
<accession>A0A238L7A3</accession>
<evidence type="ECO:0000313" key="2">
    <source>
        <dbReference type="Proteomes" id="UP000220836"/>
    </source>
</evidence>